<dbReference type="Proteomes" id="UP000280104">
    <property type="component" value="Chromosome II"/>
</dbReference>
<dbReference type="EMBL" id="LS480641">
    <property type="protein sequence ID" value="SPT16645.1"/>
    <property type="molecule type" value="Genomic_DNA"/>
</dbReference>
<sequence>MELWFAFMVHIRRDRYMFDAKDKKKYQGGFDYRLPMASNWSFRQFGEVICSQYPWGLLDEVVHKYYDGEKNWVTITNDEELATMFVRHKEKDNFHVRLQVDVLEQAFGPRMTGATSRGEPSRCNGISSRNSSVGARRRGGLTSVGNSSRVPLEVEPDDYNSGVDEEKLYSNVIWNLRRSPRTENQDEAHHAVRVDDDAVGEDEDLAAVEWDPLNPHMEEATYAYALPAMEGKQQWDIVDPGFKLCAPVLKRAAGRPRKSRIRPRNEGDGLGPRKRKCTRCGGSGHFGKYCDNTVDPAFGESFDEGFDENVGQQPVASIDDENDGQQPHDFDDDPKYPPNNDSSEAPNGDPSEAPNSDHGDPSETPNGDHGDPSEAPNDDPSEAPNGDHPSVVVSSARYVNLARVKYYCTFIT</sequence>
<dbReference type="Pfam" id="PF00564">
    <property type="entry name" value="PB1"/>
    <property type="match status" value="1"/>
</dbReference>
<feature type="compositionally biased region" description="Basic and acidic residues" evidence="2">
    <location>
        <begin position="326"/>
        <end position="335"/>
    </location>
</feature>
<dbReference type="InterPro" id="IPR001878">
    <property type="entry name" value="Znf_CCHC"/>
</dbReference>
<dbReference type="InterPro" id="IPR000270">
    <property type="entry name" value="PB1_dom"/>
</dbReference>
<evidence type="ECO:0000259" key="3">
    <source>
        <dbReference type="PROSITE" id="PS50158"/>
    </source>
</evidence>
<evidence type="ECO:0000256" key="2">
    <source>
        <dbReference type="SAM" id="MobiDB-lite"/>
    </source>
</evidence>
<dbReference type="PROSITE" id="PS50158">
    <property type="entry name" value="ZF_CCHC"/>
    <property type="match status" value="1"/>
</dbReference>
<accession>A0A7H4LDF7</accession>
<proteinExistence type="predicted"/>
<dbReference type="AlphaFoldDB" id="A0A7H4LDF7"/>
<feature type="compositionally biased region" description="Basic and acidic residues" evidence="2">
    <location>
        <begin position="355"/>
        <end position="372"/>
    </location>
</feature>
<dbReference type="SUPFAM" id="SSF54277">
    <property type="entry name" value="CAD &amp; PB1 domains"/>
    <property type="match status" value="1"/>
</dbReference>
<gene>
    <name evidence="4" type="ORF">CAMPLR22A2D_LOCUS1245</name>
</gene>
<dbReference type="GO" id="GO:0003676">
    <property type="term" value="F:nucleic acid binding"/>
    <property type="evidence" value="ECO:0007669"/>
    <property type="project" value="InterPro"/>
</dbReference>
<evidence type="ECO:0000313" key="5">
    <source>
        <dbReference type="Proteomes" id="UP000280104"/>
    </source>
</evidence>
<feature type="domain" description="CCHC-type" evidence="3">
    <location>
        <begin position="275"/>
        <end position="290"/>
    </location>
</feature>
<evidence type="ECO:0000256" key="1">
    <source>
        <dbReference type="PROSITE-ProRule" id="PRU00047"/>
    </source>
</evidence>
<keyword evidence="1" id="KW-0862">Zinc</keyword>
<keyword evidence="1" id="KW-0479">Metal-binding</keyword>
<feature type="region of interest" description="Disordered" evidence="2">
    <location>
        <begin position="314"/>
        <end position="395"/>
    </location>
</feature>
<name>A0A7H4LDF7_WHEAT</name>
<dbReference type="GO" id="GO:0008270">
    <property type="term" value="F:zinc ion binding"/>
    <property type="evidence" value="ECO:0007669"/>
    <property type="project" value="UniProtKB-KW"/>
</dbReference>
<keyword evidence="1" id="KW-0863">Zinc-finger</keyword>
<evidence type="ECO:0000313" key="4">
    <source>
        <dbReference type="EMBL" id="SPT16645.1"/>
    </source>
</evidence>
<organism evidence="4 5">
    <name type="scientific">Triticum aestivum</name>
    <name type="common">Wheat</name>
    <dbReference type="NCBI Taxonomy" id="4565"/>
    <lineage>
        <taxon>Eukaryota</taxon>
        <taxon>Viridiplantae</taxon>
        <taxon>Streptophyta</taxon>
        <taxon>Embryophyta</taxon>
        <taxon>Tracheophyta</taxon>
        <taxon>Spermatophyta</taxon>
        <taxon>Magnoliopsida</taxon>
        <taxon>Liliopsida</taxon>
        <taxon>Poales</taxon>
        <taxon>Poaceae</taxon>
        <taxon>BOP clade</taxon>
        <taxon>Pooideae</taxon>
        <taxon>Triticodae</taxon>
        <taxon>Triticeae</taxon>
        <taxon>Triticinae</taxon>
        <taxon>Triticum</taxon>
    </lineage>
</organism>
<reference evidence="4 5" key="1">
    <citation type="submission" date="2018-05" db="EMBL/GenBank/DDBJ databases">
        <authorList>
            <person name="Thind KAUR A."/>
        </authorList>
    </citation>
    <scope>NUCLEOTIDE SEQUENCE [LARGE SCALE GENOMIC DNA]</scope>
</reference>
<feature type="region of interest" description="Disordered" evidence="2">
    <location>
        <begin position="254"/>
        <end position="278"/>
    </location>
</feature>
<feature type="compositionally biased region" description="Polar residues" evidence="2">
    <location>
        <begin position="124"/>
        <end position="133"/>
    </location>
</feature>
<feature type="region of interest" description="Disordered" evidence="2">
    <location>
        <begin position="111"/>
        <end position="158"/>
    </location>
</feature>
<protein>
    <recommendedName>
        <fullName evidence="3">CCHC-type domain-containing protein</fullName>
    </recommendedName>
</protein>